<feature type="compositionally biased region" description="Polar residues" evidence="1">
    <location>
        <begin position="10"/>
        <end position="27"/>
    </location>
</feature>
<name>A0A2S3I2F8_9POAL</name>
<keyword evidence="2" id="KW-0812">Transmembrane</keyword>
<reference evidence="3" key="1">
    <citation type="submission" date="2018-04" db="EMBL/GenBank/DDBJ databases">
        <title>WGS assembly of Panicum hallii.</title>
        <authorList>
            <person name="Lovell J."/>
            <person name="Jenkins J."/>
            <person name="Lowry D."/>
            <person name="Mamidi S."/>
            <person name="Sreedasyam A."/>
            <person name="Weng X."/>
            <person name="Barry K."/>
            <person name="Bonette J."/>
            <person name="Campitelli B."/>
            <person name="Daum C."/>
            <person name="Gordon S."/>
            <person name="Gould B."/>
            <person name="Lipzen A."/>
            <person name="Macqueen A."/>
            <person name="Palacio-Mejia J."/>
            <person name="Plott C."/>
            <person name="Shakirov E."/>
            <person name="Shu S."/>
            <person name="Yoshinaga Y."/>
            <person name="Zane M."/>
            <person name="Rokhsar D."/>
            <person name="Grimwood J."/>
            <person name="Schmutz J."/>
            <person name="Juenger T."/>
        </authorList>
    </citation>
    <scope>NUCLEOTIDE SEQUENCE [LARGE SCALE GENOMIC DNA]</scope>
    <source>
        <strain evidence="3">FIL2</strain>
    </source>
</reference>
<organism evidence="3">
    <name type="scientific">Panicum hallii</name>
    <dbReference type="NCBI Taxonomy" id="206008"/>
    <lineage>
        <taxon>Eukaryota</taxon>
        <taxon>Viridiplantae</taxon>
        <taxon>Streptophyta</taxon>
        <taxon>Embryophyta</taxon>
        <taxon>Tracheophyta</taxon>
        <taxon>Spermatophyta</taxon>
        <taxon>Magnoliopsida</taxon>
        <taxon>Liliopsida</taxon>
        <taxon>Poales</taxon>
        <taxon>Poaceae</taxon>
        <taxon>PACMAD clade</taxon>
        <taxon>Panicoideae</taxon>
        <taxon>Panicodae</taxon>
        <taxon>Paniceae</taxon>
        <taxon>Panicinae</taxon>
        <taxon>Panicum</taxon>
        <taxon>Panicum sect. Panicum</taxon>
    </lineage>
</organism>
<evidence type="ECO:0000256" key="2">
    <source>
        <dbReference type="SAM" id="Phobius"/>
    </source>
</evidence>
<dbReference type="EMBL" id="CM008051">
    <property type="protein sequence ID" value="PAN35312.1"/>
    <property type="molecule type" value="Genomic_DNA"/>
</dbReference>
<feature type="region of interest" description="Disordered" evidence="1">
    <location>
        <begin position="1"/>
        <end position="39"/>
    </location>
</feature>
<feature type="transmembrane region" description="Helical" evidence="2">
    <location>
        <begin position="57"/>
        <end position="76"/>
    </location>
</feature>
<keyword evidence="2" id="KW-0472">Membrane</keyword>
<evidence type="ECO:0000256" key="1">
    <source>
        <dbReference type="SAM" id="MobiDB-lite"/>
    </source>
</evidence>
<feature type="transmembrane region" description="Helical" evidence="2">
    <location>
        <begin position="88"/>
        <end position="105"/>
    </location>
</feature>
<keyword evidence="2" id="KW-1133">Transmembrane helix</keyword>
<dbReference type="AlphaFoldDB" id="A0A2S3I2F8"/>
<sequence>MDKTPGCSPPSATRTRSSFQAKLTNHSHPLPPPSRAAARRPLEPRVPAPMALPSHPAFASLAAACAVLVGVAFASVRGWIRPYGRTHAAGAVVSTLLGTNAFVLYTDDGPEAGGKAAAERLLIDGEDAWPLLFVVAGCVLGCVVVSVFRACVEASGRRRRRMVPLVPGRSGRAGRRATGCSWDTLVEPMLFLVSVWACVYCLPGVAGDHIAALPKGGDPAGAGIVCDHPRCQSSYVAF</sequence>
<protein>
    <submittedName>
        <fullName evidence="3">Uncharacterized protein</fullName>
    </submittedName>
</protein>
<feature type="transmembrane region" description="Helical" evidence="2">
    <location>
        <begin position="128"/>
        <end position="152"/>
    </location>
</feature>
<proteinExistence type="predicted"/>
<dbReference type="Gramene" id="PAN35312">
    <property type="protein sequence ID" value="PAN35312"/>
    <property type="gene ID" value="PAHAL_6G198000"/>
</dbReference>
<accession>A0A2S3I2F8</accession>
<dbReference type="Proteomes" id="UP000243499">
    <property type="component" value="Chromosome 6"/>
</dbReference>
<evidence type="ECO:0000313" key="3">
    <source>
        <dbReference type="EMBL" id="PAN35312.1"/>
    </source>
</evidence>
<gene>
    <name evidence="3" type="ORF">PAHAL_6G198000</name>
</gene>